<dbReference type="PANTHER" id="PTHR48098:SF1">
    <property type="entry name" value="DIACYLGLYCEROL ACYLTRANSFERASE_MYCOLYLTRANSFERASE AG85A"/>
    <property type="match status" value="1"/>
</dbReference>
<dbReference type="GeneID" id="87892245"/>
<feature type="region of interest" description="Disordered" evidence="1">
    <location>
        <begin position="465"/>
        <end position="502"/>
    </location>
</feature>
<name>A0ABR0FIM6_9PEZI</name>
<dbReference type="RefSeq" id="XP_062731613.1">
    <property type="nucleotide sequence ID" value="XM_062872916.1"/>
</dbReference>
<dbReference type="InterPro" id="IPR000801">
    <property type="entry name" value="Esterase-like"/>
</dbReference>
<dbReference type="SUPFAM" id="SSF53474">
    <property type="entry name" value="alpha/beta-Hydrolases"/>
    <property type="match status" value="1"/>
</dbReference>
<dbReference type="InterPro" id="IPR050583">
    <property type="entry name" value="Mycobacterial_A85_antigen"/>
</dbReference>
<reference evidence="3 4" key="1">
    <citation type="journal article" date="2023" name="bioRxiv">
        <title>High-quality genome assemblies of four members of thePodospora anserinaspecies complex.</title>
        <authorList>
            <person name="Ament-Velasquez S.L."/>
            <person name="Vogan A.A."/>
            <person name="Wallerman O."/>
            <person name="Hartmann F."/>
            <person name="Gautier V."/>
            <person name="Silar P."/>
            <person name="Giraud T."/>
            <person name="Johannesson H."/>
        </authorList>
    </citation>
    <scope>NUCLEOTIDE SEQUENCE [LARGE SCALE GENOMIC DNA]</scope>
    <source>
        <strain evidence="3 4">CBS 112042</strain>
    </source>
</reference>
<evidence type="ECO:0008006" key="5">
    <source>
        <dbReference type="Google" id="ProtNLM"/>
    </source>
</evidence>
<sequence>MLLRSFLAIGSLLSLEASASVTIRKTGRGPTGYEVDFRYVNATAQRVLIGGGIQPFTDQFHTTGTSYRFNGRYDPHDYQPGDFYVSNPSPQLPAEPLYRWPYEMKSSDDGIWTYTTPLPSGIYSFAYLVNCNYAPNCSIDTGHLVIDPDLPPFQNVQGDQVASSFQVPFDAKFQASPELNTNFDYALDAPEGHRGVVKTANYTSPGSIHPAPDVHDFSIYLPAEYGTIPEKRYPLLYLSHGAGGNGADWENLGRMSHVMDNLIRLKHIPPTVVVTPSFYNLDASGGKFIYGNRSHSVPIPPAPYVRENFEKYLFPWVEQNYKVCQNASCRAFAGLSMGGVLTYEMFVNATDMFDYFGMFSPATNTPYIDASSAAQNPGLLKKGIMVAYGLYDFVFPQARELQTALDALGIRYINRVTPFGSHYWNTWQDELWWFGVKVLWKPLPFGVGTGRKPCTYMEPHTSSARYTPAHHTVPTSAPSPHSLPSAAASSEQSTSAQEQGWD</sequence>
<dbReference type="InterPro" id="IPR029058">
    <property type="entry name" value="AB_hydrolase_fold"/>
</dbReference>
<keyword evidence="2" id="KW-0732">Signal</keyword>
<protein>
    <recommendedName>
        <fullName evidence="5">Carbohydrate Esterase Family 1</fullName>
    </recommendedName>
</protein>
<keyword evidence="4" id="KW-1185">Reference proteome</keyword>
<comment type="caution">
    <text evidence="3">The sequence shown here is derived from an EMBL/GenBank/DDBJ whole genome shotgun (WGS) entry which is preliminary data.</text>
</comment>
<evidence type="ECO:0000313" key="3">
    <source>
        <dbReference type="EMBL" id="KAK4642637.1"/>
    </source>
</evidence>
<evidence type="ECO:0000313" key="4">
    <source>
        <dbReference type="Proteomes" id="UP001322138"/>
    </source>
</evidence>
<organism evidence="3 4">
    <name type="scientific">Podospora bellae-mahoneyi</name>
    <dbReference type="NCBI Taxonomy" id="2093777"/>
    <lineage>
        <taxon>Eukaryota</taxon>
        <taxon>Fungi</taxon>
        <taxon>Dikarya</taxon>
        <taxon>Ascomycota</taxon>
        <taxon>Pezizomycotina</taxon>
        <taxon>Sordariomycetes</taxon>
        <taxon>Sordariomycetidae</taxon>
        <taxon>Sordariales</taxon>
        <taxon>Podosporaceae</taxon>
        <taxon>Podospora</taxon>
    </lineage>
</organism>
<accession>A0ABR0FIM6</accession>
<feature type="chain" id="PRO_5045793018" description="Carbohydrate Esterase Family 1" evidence="2">
    <location>
        <begin position="20"/>
        <end position="502"/>
    </location>
</feature>
<dbReference type="EMBL" id="JAFFGZ010000007">
    <property type="protein sequence ID" value="KAK4642637.1"/>
    <property type="molecule type" value="Genomic_DNA"/>
</dbReference>
<dbReference type="PANTHER" id="PTHR48098">
    <property type="entry name" value="ENTEROCHELIN ESTERASE-RELATED"/>
    <property type="match status" value="1"/>
</dbReference>
<dbReference type="Pfam" id="PF00756">
    <property type="entry name" value="Esterase"/>
    <property type="match status" value="1"/>
</dbReference>
<proteinExistence type="predicted"/>
<evidence type="ECO:0000256" key="1">
    <source>
        <dbReference type="SAM" id="MobiDB-lite"/>
    </source>
</evidence>
<gene>
    <name evidence="3" type="ORF">QC761_0086570</name>
</gene>
<dbReference type="Proteomes" id="UP001322138">
    <property type="component" value="Unassembled WGS sequence"/>
</dbReference>
<feature type="signal peptide" evidence="2">
    <location>
        <begin position="1"/>
        <end position="19"/>
    </location>
</feature>
<feature type="compositionally biased region" description="Low complexity" evidence="1">
    <location>
        <begin position="474"/>
        <end position="502"/>
    </location>
</feature>
<evidence type="ECO:0000256" key="2">
    <source>
        <dbReference type="SAM" id="SignalP"/>
    </source>
</evidence>
<dbReference type="Gene3D" id="3.40.50.1820">
    <property type="entry name" value="alpha/beta hydrolase"/>
    <property type="match status" value="1"/>
</dbReference>